<evidence type="ECO:0000313" key="3">
    <source>
        <dbReference type="EMBL" id="KAG0498093.1"/>
    </source>
</evidence>
<feature type="coiled-coil region" evidence="1">
    <location>
        <begin position="7"/>
        <end position="38"/>
    </location>
</feature>
<evidence type="ECO:0000256" key="2">
    <source>
        <dbReference type="SAM" id="MobiDB-lite"/>
    </source>
</evidence>
<feature type="compositionally biased region" description="Gly residues" evidence="2">
    <location>
        <begin position="141"/>
        <end position="154"/>
    </location>
</feature>
<accession>A0A835VIY5</accession>
<proteinExistence type="predicted"/>
<organism evidence="4 6">
    <name type="scientific">Vanilla planifolia</name>
    <name type="common">Vanilla</name>
    <dbReference type="NCBI Taxonomy" id="51239"/>
    <lineage>
        <taxon>Eukaryota</taxon>
        <taxon>Viridiplantae</taxon>
        <taxon>Streptophyta</taxon>
        <taxon>Embryophyta</taxon>
        <taxon>Tracheophyta</taxon>
        <taxon>Spermatophyta</taxon>
        <taxon>Magnoliopsida</taxon>
        <taxon>Liliopsida</taxon>
        <taxon>Asparagales</taxon>
        <taxon>Orchidaceae</taxon>
        <taxon>Vanilloideae</taxon>
        <taxon>Vanilleae</taxon>
        <taxon>Vanilla</taxon>
    </lineage>
</organism>
<dbReference type="Proteomes" id="UP000636800">
    <property type="component" value="Chromosome 1"/>
</dbReference>
<reference evidence="5 6" key="1">
    <citation type="journal article" date="2020" name="Nat. Food">
        <title>A phased Vanilla planifolia genome enables genetic improvement of flavour and production.</title>
        <authorList>
            <person name="Hasing T."/>
            <person name="Tang H."/>
            <person name="Brym M."/>
            <person name="Khazi F."/>
            <person name="Huang T."/>
            <person name="Chambers A.H."/>
        </authorList>
    </citation>
    <scope>NUCLEOTIDE SEQUENCE [LARGE SCALE GENOMIC DNA]</scope>
    <source>
        <tissue evidence="4">Leaf</tissue>
    </source>
</reference>
<feature type="compositionally biased region" description="Basic and acidic residues" evidence="2">
    <location>
        <begin position="124"/>
        <end position="139"/>
    </location>
</feature>
<dbReference type="EMBL" id="JADCNM010000001">
    <property type="protein sequence ID" value="KAG0502359.1"/>
    <property type="molecule type" value="Genomic_DNA"/>
</dbReference>
<comment type="caution">
    <text evidence="4">The sequence shown here is derived from an EMBL/GenBank/DDBJ whole genome shotgun (WGS) entry which is preliminary data.</text>
</comment>
<feature type="region of interest" description="Disordered" evidence="2">
    <location>
        <begin position="124"/>
        <end position="154"/>
    </location>
</feature>
<dbReference type="Proteomes" id="UP000639772">
    <property type="component" value="Chromosome 1"/>
</dbReference>
<dbReference type="EMBL" id="JADCNL010000001">
    <property type="protein sequence ID" value="KAG0498093.1"/>
    <property type="molecule type" value="Genomic_DNA"/>
</dbReference>
<name>A0A835VIY5_VANPL</name>
<gene>
    <name evidence="4" type="ORF">HPP92_002431</name>
    <name evidence="3" type="ORF">HPP92_002784</name>
</gene>
<evidence type="ECO:0000256" key="1">
    <source>
        <dbReference type="SAM" id="Coils"/>
    </source>
</evidence>
<evidence type="ECO:0000313" key="6">
    <source>
        <dbReference type="Proteomes" id="UP000639772"/>
    </source>
</evidence>
<keyword evidence="5" id="KW-1185">Reference proteome</keyword>
<protein>
    <submittedName>
        <fullName evidence="4">Uncharacterized protein</fullName>
    </submittedName>
</protein>
<evidence type="ECO:0000313" key="5">
    <source>
        <dbReference type="Proteomes" id="UP000636800"/>
    </source>
</evidence>
<evidence type="ECO:0000313" key="4">
    <source>
        <dbReference type="EMBL" id="KAG0502359.1"/>
    </source>
</evidence>
<dbReference type="AlphaFoldDB" id="A0A835VIY5"/>
<keyword evidence="1" id="KW-0175">Coiled coil</keyword>
<sequence>MEEEFGKLKEELKEKELEIELKEFMKEEEEELDELKRRDRGGIGDGIEGEIGDGIEGKIRGIEGVGGGRIRGIVFNEGGGIGGGPRNWRRMILRRSWEKLEEELEEKLEEFEAIKGGIKKGKGWREELEEGELKKERNLEGIGGTGGGEEGTGG</sequence>